<evidence type="ECO:0000256" key="5">
    <source>
        <dbReference type="ARBA" id="ARBA00023027"/>
    </source>
</evidence>
<evidence type="ECO:0000256" key="3">
    <source>
        <dbReference type="ARBA" id="ARBA00022723"/>
    </source>
</evidence>
<dbReference type="GO" id="GO:0046872">
    <property type="term" value="F:metal ion binding"/>
    <property type="evidence" value="ECO:0007669"/>
    <property type="project" value="UniProtKB-KW"/>
</dbReference>
<comment type="cofactor">
    <cofactor evidence="2">
        <name>Mg(2+)</name>
        <dbReference type="ChEBI" id="CHEBI:18420"/>
    </cofactor>
</comment>
<evidence type="ECO:0000256" key="6">
    <source>
        <dbReference type="ARBA" id="ARBA00023211"/>
    </source>
</evidence>
<gene>
    <name evidence="8" type="ORF">H8D96_17520</name>
</gene>
<dbReference type="SMART" id="SM01329">
    <property type="entry name" value="Iso_dh"/>
    <property type="match status" value="1"/>
</dbReference>
<comment type="caution">
    <text evidence="8">The sequence shown here is derived from an EMBL/GenBank/DDBJ whole genome shotgun (WGS) entry which is preliminary data.</text>
</comment>
<dbReference type="Pfam" id="PF00180">
    <property type="entry name" value="Iso_dh"/>
    <property type="match status" value="1"/>
</dbReference>
<evidence type="ECO:0000259" key="7">
    <source>
        <dbReference type="SMART" id="SM01329"/>
    </source>
</evidence>
<dbReference type="SUPFAM" id="SSF53659">
    <property type="entry name" value="Isocitrate/Isopropylmalate dehydrogenase-like"/>
    <property type="match status" value="1"/>
</dbReference>
<comment type="cofactor">
    <cofactor evidence="1">
        <name>Mn(2+)</name>
        <dbReference type="ChEBI" id="CHEBI:29035"/>
    </cofactor>
</comment>
<dbReference type="InterPro" id="IPR050501">
    <property type="entry name" value="ICDH/IPMDH"/>
</dbReference>
<feature type="domain" description="Isopropylmalate dehydrogenase-like" evidence="7">
    <location>
        <begin position="5"/>
        <end position="133"/>
    </location>
</feature>
<evidence type="ECO:0000313" key="8">
    <source>
        <dbReference type="EMBL" id="MBC8433712.1"/>
    </source>
</evidence>
<name>A0A8J6P5A8_9BACT</name>
<evidence type="ECO:0000256" key="4">
    <source>
        <dbReference type="ARBA" id="ARBA00023002"/>
    </source>
</evidence>
<keyword evidence="3" id="KW-0479">Metal-binding</keyword>
<keyword evidence="6" id="KW-0464">Manganese</keyword>
<evidence type="ECO:0000256" key="1">
    <source>
        <dbReference type="ARBA" id="ARBA00001936"/>
    </source>
</evidence>
<reference evidence="8 9" key="1">
    <citation type="submission" date="2020-08" db="EMBL/GenBank/DDBJ databases">
        <title>Bridging the membrane lipid divide: bacteria of the FCB group superphylum have the potential to synthesize archaeal ether lipids.</title>
        <authorList>
            <person name="Villanueva L."/>
            <person name="Von Meijenfeldt F.A.B."/>
            <person name="Westbye A.B."/>
            <person name="Yadav S."/>
            <person name="Hopmans E.C."/>
            <person name="Dutilh B.E."/>
            <person name="Sinninghe Damste J.S."/>
        </authorList>
    </citation>
    <scope>NUCLEOTIDE SEQUENCE [LARGE SCALE GENOMIC DNA]</scope>
    <source>
        <strain evidence="8">NIOZ-UU17</strain>
    </source>
</reference>
<keyword evidence="4" id="KW-0560">Oxidoreductase</keyword>
<proteinExistence type="predicted"/>
<organism evidence="8 9">
    <name type="scientific">Candidatus Desulfatibia vada</name>
    <dbReference type="NCBI Taxonomy" id="2841696"/>
    <lineage>
        <taxon>Bacteria</taxon>
        <taxon>Pseudomonadati</taxon>
        <taxon>Thermodesulfobacteriota</taxon>
        <taxon>Desulfobacteria</taxon>
        <taxon>Desulfobacterales</taxon>
        <taxon>Desulfobacterales incertae sedis</taxon>
        <taxon>Candidatus Desulfatibia</taxon>
    </lineage>
</organism>
<evidence type="ECO:0000256" key="2">
    <source>
        <dbReference type="ARBA" id="ARBA00001946"/>
    </source>
</evidence>
<accession>A0A8J6P5A8</accession>
<protein>
    <recommendedName>
        <fullName evidence="7">Isopropylmalate dehydrogenase-like domain-containing protein</fullName>
    </recommendedName>
</protein>
<dbReference type="GO" id="GO:0016491">
    <property type="term" value="F:oxidoreductase activity"/>
    <property type="evidence" value="ECO:0007669"/>
    <property type="project" value="UniProtKB-KW"/>
</dbReference>
<keyword evidence="5" id="KW-0520">NAD</keyword>
<dbReference type="InterPro" id="IPR024084">
    <property type="entry name" value="IsoPropMal-DH-like_dom"/>
</dbReference>
<evidence type="ECO:0000313" key="9">
    <source>
        <dbReference type="Proteomes" id="UP000605201"/>
    </source>
</evidence>
<sequence>MTSYRIAVLPGDGIGKEVVPEGMRVLEAAGRRFDIKFRWDTFSWSCETYKRTGRMMPEDGIDQLRKNDAIFLGAVGFPGVPDHISLWGLLIPIRRLQLPWNRPSRPYWRALRCELPIWEARRQLRNLARPLQKRFNPNFLYA</sequence>
<dbReference type="Proteomes" id="UP000605201">
    <property type="component" value="Unassembled WGS sequence"/>
</dbReference>
<dbReference type="Gene3D" id="3.40.718.10">
    <property type="entry name" value="Isopropylmalate Dehydrogenase"/>
    <property type="match status" value="1"/>
</dbReference>
<dbReference type="EMBL" id="JACNIG010000324">
    <property type="protein sequence ID" value="MBC8433712.1"/>
    <property type="molecule type" value="Genomic_DNA"/>
</dbReference>
<dbReference type="AlphaFoldDB" id="A0A8J6P5A8"/>
<dbReference type="PANTHER" id="PTHR43275:SF1">
    <property type="entry name" value="D-MALATE DEHYDROGENASE [DECARBOXYLATING]"/>
    <property type="match status" value="1"/>
</dbReference>
<dbReference type="PANTHER" id="PTHR43275">
    <property type="entry name" value="D-MALATE DEHYDROGENASE [DECARBOXYLATING]"/>
    <property type="match status" value="1"/>
</dbReference>